<reference evidence="1 2" key="1">
    <citation type="journal article" date="2022" name="Hortic Res">
        <title>A haplotype resolved chromosomal level avocado genome allows analysis of novel avocado genes.</title>
        <authorList>
            <person name="Nath O."/>
            <person name="Fletcher S.J."/>
            <person name="Hayward A."/>
            <person name="Shaw L.M."/>
            <person name="Masouleh A.K."/>
            <person name="Furtado A."/>
            <person name="Henry R.J."/>
            <person name="Mitter N."/>
        </authorList>
    </citation>
    <scope>NUCLEOTIDE SEQUENCE [LARGE SCALE GENOMIC DNA]</scope>
    <source>
        <strain evidence="2">cv. Hass</strain>
    </source>
</reference>
<keyword evidence="2" id="KW-1185">Reference proteome</keyword>
<gene>
    <name evidence="1" type="ORF">MRB53_006061</name>
</gene>
<accession>A0ACC2MFL2</accession>
<proteinExistence type="predicted"/>
<name>A0ACC2MFL2_PERAE</name>
<dbReference type="Proteomes" id="UP001234297">
    <property type="component" value="Chromosome 2"/>
</dbReference>
<evidence type="ECO:0000313" key="1">
    <source>
        <dbReference type="EMBL" id="KAJ8644313.1"/>
    </source>
</evidence>
<comment type="caution">
    <text evidence="1">The sequence shown here is derived from an EMBL/GenBank/DDBJ whole genome shotgun (WGS) entry which is preliminary data.</text>
</comment>
<sequence>MAVPHPPSLPPPEWIEGKLSIKIPQHMVFTGKESFSFSAIGRFVRRRPSLERLKRWVHASWSLSRPCLSSLTEKGNFLFRFNSPEDLSSMNEDSWPTVSSVWIRLRGILYDYWSSNILLSIASYIGNPFCLDETTATQRILSYDRVLANLDVSNLLPYSISVDLEADAKVEVELQYENIPCSKCLSAGHLTAKCPFASKRGTLRKPGDPRGVKATLPDSLATARGSPSSAPEANGKSVLHNENVLTVDTETGQLSALFSEGEANLGNSREHNATLPGPLATASGSEVMPVMNGNSGPSSAPTAVVLNPKVFAFDPLCGVELWLIVFWDCRVVRLRA</sequence>
<evidence type="ECO:0000313" key="2">
    <source>
        <dbReference type="Proteomes" id="UP001234297"/>
    </source>
</evidence>
<organism evidence="1 2">
    <name type="scientific">Persea americana</name>
    <name type="common">Avocado</name>
    <dbReference type="NCBI Taxonomy" id="3435"/>
    <lineage>
        <taxon>Eukaryota</taxon>
        <taxon>Viridiplantae</taxon>
        <taxon>Streptophyta</taxon>
        <taxon>Embryophyta</taxon>
        <taxon>Tracheophyta</taxon>
        <taxon>Spermatophyta</taxon>
        <taxon>Magnoliopsida</taxon>
        <taxon>Magnoliidae</taxon>
        <taxon>Laurales</taxon>
        <taxon>Lauraceae</taxon>
        <taxon>Persea</taxon>
    </lineage>
</organism>
<dbReference type="EMBL" id="CM056810">
    <property type="protein sequence ID" value="KAJ8644313.1"/>
    <property type="molecule type" value="Genomic_DNA"/>
</dbReference>
<protein>
    <submittedName>
        <fullName evidence="1">Uncharacterized protein</fullName>
    </submittedName>
</protein>